<dbReference type="EMBL" id="JAQOSK010000012">
    <property type="protein sequence ID" value="MDC2958436.1"/>
    <property type="molecule type" value="Genomic_DNA"/>
</dbReference>
<name>A0ABT5G1D8_9ACTN</name>
<evidence type="ECO:0000313" key="4">
    <source>
        <dbReference type="Proteomes" id="UP001221328"/>
    </source>
</evidence>
<evidence type="ECO:0000313" key="3">
    <source>
        <dbReference type="EMBL" id="MDC2958436.1"/>
    </source>
</evidence>
<feature type="compositionally biased region" description="Gly residues" evidence="1">
    <location>
        <begin position="25"/>
        <end position="34"/>
    </location>
</feature>
<protein>
    <recommendedName>
        <fullName evidence="5">Proteinase inhibitor I42 chagasin domain-containing protein</fullName>
    </recommendedName>
</protein>
<dbReference type="Proteomes" id="UP001221328">
    <property type="component" value="Unassembled WGS sequence"/>
</dbReference>
<evidence type="ECO:0000256" key="2">
    <source>
        <dbReference type="SAM" id="SignalP"/>
    </source>
</evidence>
<feature type="signal peptide" evidence="2">
    <location>
        <begin position="1"/>
        <end position="18"/>
    </location>
</feature>
<sequence>MRRSIPHTALAVTALALALAGCGGQTDSGKGGDSGTVSPSPTPTPTSAPPGTTPTPSASGTGCVPAATLDVHDSGRTVCLSVGDTIRISLDGTAKRPWKPVTVSGSGLQAVNSGFVLQPGDASAAFKAVSDGRTRLRSTRPLCATQTGRVSCLGIQEWWVTVVVK</sequence>
<reference evidence="3 4" key="1">
    <citation type="journal article" date="2015" name="Int. J. Syst. Evol. Microbiol.">
        <title>Streptomyces gilvifuscus sp. nov., an actinomycete that produces antibacterial compounds isolated from soil.</title>
        <authorList>
            <person name="Nguyen T.M."/>
            <person name="Kim J."/>
        </authorList>
    </citation>
    <scope>NUCLEOTIDE SEQUENCE [LARGE SCALE GENOMIC DNA]</scope>
    <source>
        <strain evidence="3 4">T113</strain>
    </source>
</reference>
<keyword evidence="2" id="KW-0732">Signal</keyword>
<dbReference type="RefSeq" id="WP_272177225.1">
    <property type="nucleotide sequence ID" value="NZ_JAQOSK010000012.1"/>
</dbReference>
<comment type="caution">
    <text evidence="3">The sequence shown here is derived from an EMBL/GenBank/DDBJ whole genome shotgun (WGS) entry which is preliminary data.</text>
</comment>
<accession>A0ABT5G1D8</accession>
<evidence type="ECO:0008006" key="5">
    <source>
        <dbReference type="Google" id="ProtNLM"/>
    </source>
</evidence>
<dbReference type="PROSITE" id="PS51257">
    <property type="entry name" value="PROKAR_LIPOPROTEIN"/>
    <property type="match status" value="1"/>
</dbReference>
<proteinExistence type="predicted"/>
<feature type="compositionally biased region" description="Pro residues" evidence="1">
    <location>
        <begin position="40"/>
        <end position="53"/>
    </location>
</feature>
<keyword evidence="4" id="KW-1185">Reference proteome</keyword>
<evidence type="ECO:0000256" key="1">
    <source>
        <dbReference type="SAM" id="MobiDB-lite"/>
    </source>
</evidence>
<organism evidence="3 4">
    <name type="scientific">Streptomyces gilvifuscus</name>
    <dbReference type="NCBI Taxonomy" id="1550617"/>
    <lineage>
        <taxon>Bacteria</taxon>
        <taxon>Bacillati</taxon>
        <taxon>Actinomycetota</taxon>
        <taxon>Actinomycetes</taxon>
        <taxon>Kitasatosporales</taxon>
        <taxon>Streptomycetaceae</taxon>
        <taxon>Streptomyces</taxon>
    </lineage>
</organism>
<feature type="region of interest" description="Disordered" evidence="1">
    <location>
        <begin position="25"/>
        <end position="61"/>
    </location>
</feature>
<gene>
    <name evidence="3" type="ORF">PO587_28740</name>
</gene>
<feature type="chain" id="PRO_5046114989" description="Proteinase inhibitor I42 chagasin domain-containing protein" evidence="2">
    <location>
        <begin position="19"/>
        <end position="165"/>
    </location>
</feature>